<gene>
    <name evidence="1" type="ORF">GA0070610_1714</name>
</gene>
<sequence>MMWLRRTPSDVDTMVHESRRFGVGVMVGPSERAEVLVPPAPFVQRRFTAAGWLFTEQVYQRLR</sequence>
<evidence type="ECO:0000313" key="1">
    <source>
        <dbReference type="EMBL" id="SCG15482.1"/>
    </source>
</evidence>
<dbReference type="EMBL" id="LT607733">
    <property type="protein sequence ID" value="SCG15482.1"/>
    <property type="molecule type" value="Genomic_DNA"/>
</dbReference>
<accession>A0A1C5G7E4</accession>
<organism evidence="1 2">
    <name type="scientific">Micromonospora echinofusca</name>
    <dbReference type="NCBI Taxonomy" id="47858"/>
    <lineage>
        <taxon>Bacteria</taxon>
        <taxon>Bacillati</taxon>
        <taxon>Actinomycetota</taxon>
        <taxon>Actinomycetes</taxon>
        <taxon>Micromonosporales</taxon>
        <taxon>Micromonosporaceae</taxon>
        <taxon>Micromonospora</taxon>
    </lineage>
</organism>
<reference evidence="1 2" key="1">
    <citation type="submission" date="2016-06" db="EMBL/GenBank/DDBJ databases">
        <authorList>
            <person name="Kjaerup R.B."/>
            <person name="Dalgaard T.S."/>
            <person name="Juul-Madsen H.R."/>
        </authorList>
    </citation>
    <scope>NUCLEOTIDE SEQUENCE [LARGE SCALE GENOMIC DNA]</scope>
    <source>
        <strain evidence="1 2">DSM 43913</strain>
    </source>
</reference>
<proteinExistence type="predicted"/>
<dbReference type="AlphaFoldDB" id="A0A1C5G7E4"/>
<evidence type="ECO:0000313" key="2">
    <source>
        <dbReference type="Proteomes" id="UP000198251"/>
    </source>
</evidence>
<name>A0A1C5G7E4_MICEH</name>
<keyword evidence="2" id="KW-1185">Reference proteome</keyword>
<dbReference type="Proteomes" id="UP000198251">
    <property type="component" value="Chromosome I"/>
</dbReference>
<protein>
    <submittedName>
        <fullName evidence="1">Uncharacterized protein</fullName>
    </submittedName>
</protein>